<organism evidence="2">
    <name type="scientific">Vitis vinifera</name>
    <name type="common">Grape</name>
    <dbReference type="NCBI Taxonomy" id="29760"/>
    <lineage>
        <taxon>Eukaryota</taxon>
        <taxon>Viridiplantae</taxon>
        <taxon>Streptophyta</taxon>
        <taxon>Embryophyta</taxon>
        <taxon>Tracheophyta</taxon>
        <taxon>Spermatophyta</taxon>
        <taxon>Magnoliopsida</taxon>
        <taxon>eudicotyledons</taxon>
        <taxon>Gunneridae</taxon>
        <taxon>Pentapetalae</taxon>
        <taxon>rosids</taxon>
        <taxon>Vitales</taxon>
        <taxon>Vitaceae</taxon>
        <taxon>Viteae</taxon>
        <taxon>Vitis</taxon>
    </lineage>
</organism>
<feature type="domain" description="Reverse transcriptase Ty1/copia-type" evidence="1">
    <location>
        <begin position="1"/>
        <end position="49"/>
    </location>
</feature>
<dbReference type="SUPFAM" id="SSF56672">
    <property type="entry name" value="DNA/RNA polymerases"/>
    <property type="match status" value="1"/>
</dbReference>
<accession>A5ATT5</accession>
<proteinExistence type="predicted"/>
<sequence length="380" mass="43679">MDVKSAFLNGFINEEVYVEQPPGFQSFNFPNHVFRLKKTLYGLKQAPRACMMGEFNFFLGLQIKQLKEGTFINQAKYIRDLLKRLNMEEAKTMKTPMSSSIKLDMDEKGKLINSTMYRDMIGSLLYLTTSRPDIMYSVCLCTRFQSCPKESHLSVVKQILRYLKGTMDIGLWYPKCDNFELIGYSDTDFASCKVERKSISDTYHFLGHSLVSWHSKKQNSVALSTAEAEYITAGLCCAQILWMKQTLGDFNLIFEHVPIKCDNTSAINISKNPVQHSRTKHIEIRHHFLRDHAQKGGITLEFVNTKYQLADIFIKPLSEEQFFDIRRQLGGRRRITRQENAKILENLTVDQAVDRLRNRSIGSSGLGTPHFISHLFSSIA</sequence>
<dbReference type="EMBL" id="AM435301">
    <property type="protein sequence ID" value="CAN71633.1"/>
    <property type="molecule type" value="Genomic_DNA"/>
</dbReference>
<dbReference type="CDD" id="cd09272">
    <property type="entry name" value="RNase_HI_RT_Ty1"/>
    <property type="match status" value="1"/>
</dbReference>
<name>A5ATT5_VITVI</name>
<reference evidence="2" key="1">
    <citation type="journal article" date="2007" name="PLoS ONE">
        <title>The first genome sequence of an elite grapevine cultivar (Pinot noir Vitis vinifera L.): coping with a highly heterozygous genome.</title>
        <authorList>
            <person name="Velasco R."/>
            <person name="Zharkikh A."/>
            <person name="Troggio M."/>
            <person name="Cartwright D.A."/>
            <person name="Cestaro A."/>
            <person name="Pruss D."/>
            <person name="Pindo M."/>
            <person name="FitzGerald L.M."/>
            <person name="Vezzulli S."/>
            <person name="Reid J."/>
            <person name="Malacarne G."/>
            <person name="Iliev D."/>
            <person name="Coppola G."/>
            <person name="Wardell B."/>
            <person name="Micheletti D."/>
            <person name="Macalma T."/>
            <person name="Facci M."/>
            <person name="Mitchell J.T."/>
            <person name="Perazzolli M."/>
            <person name="Eldredge G."/>
            <person name="Gatto P."/>
            <person name="Oyzerski R."/>
            <person name="Moretto M."/>
            <person name="Gutin N."/>
            <person name="Stefanini M."/>
            <person name="Chen Y."/>
            <person name="Segala C."/>
            <person name="Davenport C."/>
            <person name="Dematte L."/>
            <person name="Mraz A."/>
            <person name="Battilana J."/>
            <person name="Stormo K."/>
            <person name="Costa F."/>
            <person name="Tao Q."/>
            <person name="Si-Ammour A."/>
            <person name="Harkins T."/>
            <person name="Lackey A."/>
            <person name="Perbost C."/>
            <person name="Taillon B."/>
            <person name="Stella A."/>
            <person name="Solovyev V."/>
            <person name="Fawcett J.A."/>
            <person name="Sterck L."/>
            <person name="Vandepoele K."/>
            <person name="Grando S.M."/>
            <person name="Toppo S."/>
            <person name="Moser C."/>
            <person name="Lanchbury J."/>
            <person name="Bogden R."/>
            <person name="Skolnick M."/>
            <person name="Sgaramella V."/>
            <person name="Bhatnagar S.K."/>
            <person name="Fontana P."/>
            <person name="Gutin A."/>
            <person name="Van de Peer Y."/>
            <person name="Salamini F."/>
            <person name="Viola R."/>
        </authorList>
    </citation>
    <scope>NUCLEOTIDE SEQUENCE</scope>
</reference>
<dbReference type="PANTHER" id="PTHR11439">
    <property type="entry name" value="GAG-POL-RELATED RETROTRANSPOSON"/>
    <property type="match status" value="1"/>
</dbReference>
<dbReference type="AlphaFoldDB" id="A5ATT5"/>
<dbReference type="ExpressionAtlas" id="A5ATT5">
    <property type="expression patterns" value="baseline and differential"/>
</dbReference>
<evidence type="ECO:0000313" key="2">
    <source>
        <dbReference type="EMBL" id="CAN71633.1"/>
    </source>
</evidence>
<dbReference type="PANTHER" id="PTHR11439:SF442">
    <property type="entry name" value="CYSTEINE-RICH RLK (RECEPTOR-LIKE PROTEIN KINASE) 8"/>
    <property type="match status" value="1"/>
</dbReference>
<dbReference type="InterPro" id="IPR013103">
    <property type="entry name" value="RVT_2"/>
</dbReference>
<gene>
    <name evidence="2" type="ORF">VITISV_025745</name>
</gene>
<dbReference type="Pfam" id="PF07727">
    <property type="entry name" value="RVT_2"/>
    <property type="match status" value="1"/>
</dbReference>
<protein>
    <recommendedName>
        <fullName evidence="1">Reverse transcriptase Ty1/copia-type domain-containing protein</fullName>
    </recommendedName>
</protein>
<dbReference type="InterPro" id="IPR043502">
    <property type="entry name" value="DNA/RNA_pol_sf"/>
</dbReference>
<evidence type="ECO:0000259" key="1">
    <source>
        <dbReference type="Pfam" id="PF07727"/>
    </source>
</evidence>